<evidence type="ECO:0000256" key="4">
    <source>
        <dbReference type="ARBA" id="ARBA00022982"/>
    </source>
</evidence>
<evidence type="ECO:0000256" key="3">
    <source>
        <dbReference type="ARBA" id="ARBA00022723"/>
    </source>
</evidence>
<accession>A0A0S2DIH9</accession>
<evidence type="ECO:0000256" key="7">
    <source>
        <dbReference type="SAM" id="SignalP"/>
    </source>
</evidence>
<feature type="chain" id="PRO_5043310095" evidence="7">
    <location>
        <begin position="29"/>
        <end position="150"/>
    </location>
</feature>
<gene>
    <name evidence="8" type="ORF">GLE_2940</name>
</gene>
<keyword evidence="4" id="KW-0249">Electron transport</keyword>
<evidence type="ECO:0000313" key="9">
    <source>
        <dbReference type="Proteomes" id="UP000061569"/>
    </source>
</evidence>
<dbReference type="PANTHER" id="PTHR33751">
    <property type="entry name" value="CBB3-TYPE CYTOCHROME C OXIDASE SUBUNIT FIXP"/>
    <property type="match status" value="1"/>
</dbReference>
<dbReference type="KEGG" id="lez:GLE_2940"/>
<dbReference type="Gene3D" id="1.10.760.10">
    <property type="entry name" value="Cytochrome c-like domain"/>
    <property type="match status" value="1"/>
</dbReference>
<evidence type="ECO:0000313" key="8">
    <source>
        <dbReference type="EMBL" id="ALN58288.1"/>
    </source>
</evidence>
<dbReference type="InterPro" id="IPR050597">
    <property type="entry name" value="Cytochrome_c_Oxidase_Subunit"/>
</dbReference>
<organism evidence="8 9">
    <name type="scientific">Lysobacter enzymogenes</name>
    <dbReference type="NCBI Taxonomy" id="69"/>
    <lineage>
        <taxon>Bacteria</taxon>
        <taxon>Pseudomonadati</taxon>
        <taxon>Pseudomonadota</taxon>
        <taxon>Gammaproteobacteria</taxon>
        <taxon>Lysobacterales</taxon>
        <taxon>Lysobacteraceae</taxon>
        <taxon>Lysobacter</taxon>
    </lineage>
</organism>
<dbReference type="InterPro" id="IPR036909">
    <property type="entry name" value="Cyt_c-like_dom_sf"/>
</dbReference>
<reference evidence="8 9" key="1">
    <citation type="submission" date="2015-11" db="EMBL/GenBank/DDBJ databases">
        <title>Genome sequences of Lysobacter enzymogenes strain C3 and Lysobacter antibioticus ATCC 29479.</title>
        <authorList>
            <person name="Kobayashi D.Y."/>
        </authorList>
    </citation>
    <scope>NUCLEOTIDE SEQUENCE [LARGE SCALE GENOMIC DNA]</scope>
    <source>
        <strain evidence="8 9">C3</strain>
    </source>
</reference>
<dbReference type="InterPro" id="IPR009056">
    <property type="entry name" value="Cyt_c-like_dom"/>
</dbReference>
<dbReference type="SUPFAM" id="SSF46626">
    <property type="entry name" value="Cytochrome c"/>
    <property type="match status" value="1"/>
</dbReference>
<dbReference type="OrthoDB" id="9796421at2"/>
<keyword evidence="3" id="KW-0479">Metal-binding</keyword>
<dbReference type="AlphaFoldDB" id="A0A0S2DIH9"/>
<protein>
    <submittedName>
        <fullName evidence="8">Cytochrome C family protein</fullName>
    </submittedName>
</protein>
<evidence type="ECO:0000256" key="2">
    <source>
        <dbReference type="ARBA" id="ARBA00022617"/>
    </source>
</evidence>
<dbReference type="STRING" id="69.GLE_2940"/>
<dbReference type="GO" id="GO:0009055">
    <property type="term" value="F:electron transfer activity"/>
    <property type="evidence" value="ECO:0007669"/>
    <property type="project" value="InterPro"/>
</dbReference>
<dbReference type="EMBL" id="CP013140">
    <property type="protein sequence ID" value="ALN58288.1"/>
    <property type="molecule type" value="Genomic_DNA"/>
</dbReference>
<evidence type="ECO:0000256" key="1">
    <source>
        <dbReference type="ARBA" id="ARBA00022448"/>
    </source>
</evidence>
<keyword evidence="5" id="KW-0408">Iron</keyword>
<dbReference type="Proteomes" id="UP000061569">
    <property type="component" value="Chromosome"/>
</dbReference>
<keyword evidence="7" id="KW-0732">Signal</keyword>
<evidence type="ECO:0000256" key="6">
    <source>
        <dbReference type="SAM" id="MobiDB-lite"/>
    </source>
</evidence>
<feature type="signal peptide" evidence="7">
    <location>
        <begin position="1"/>
        <end position="28"/>
    </location>
</feature>
<proteinExistence type="predicted"/>
<keyword evidence="2" id="KW-0349">Heme</keyword>
<feature type="region of interest" description="Disordered" evidence="6">
    <location>
        <begin position="26"/>
        <end position="62"/>
    </location>
</feature>
<sequence>MTNPSLLRGLAIASLALALAACSNPGDAPAGHSSADRNEGHTSSSSGLPAGTAAAGEKLANTKGQATGQSCVDCHGAKGNAPIDGLTPKLAGQYHDYIAHSLQMYRDGDREHSLMSSQAKALNDQQIADLAAYFGSIQEGTTLRDLHGIH</sequence>
<dbReference type="GO" id="GO:0020037">
    <property type="term" value="F:heme binding"/>
    <property type="evidence" value="ECO:0007669"/>
    <property type="project" value="InterPro"/>
</dbReference>
<name>A0A0S2DIH9_LYSEN</name>
<dbReference type="Pfam" id="PF00034">
    <property type="entry name" value="Cytochrom_C"/>
    <property type="match status" value="1"/>
</dbReference>
<dbReference type="PATRIC" id="fig|69.6.peg.2902"/>
<dbReference type="PROSITE" id="PS51007">
    <property type="entry name" value="CYTC"/>
    <property type="match status" value="1"/>
</dbReference>
<keyword evidence="1" id="KW-0813">Transport</keyword>
<dbReference type="PANTHER" id="PTHR33751:SF9">
    <property type="entry name" value="CYTOCHROME C4"/>
    <property type="match status" value="1"/>
</dbReference>
<dbReference type="GO" id="GO:0046872">
    <property type="term" value="F:metal ion binding"/>
    <property type="evidence" value="ECO:0007669"/>
    <property type="project" value="UniProtKB-KW"/>
</dbReference>
<evidence type="ECO:0000256" key="5">
    <source>
        <dbReference type="ARBA" id="ARBA00023004"/>
    </source>
</evidence>